<feature type="transmembrane region" description="Helical" evidence="5">
    <location>
        <begin position="62"/>
        <end position="86"/>
    </location>
</feature>
<evidence type="ECO:0000256" key="2">
    <source>
        <dbReference type="ARBA" id="ARBA00022692"/>
    </source>
</evidence>
<evidence type="ECO:0000313" key="7">
    <source>
        <dbReference type="Proteomes" id="UP000314983"/>
    </source>
</evidence>
<dbReference type="PANTHER" id="PTHR10671:SF85">
    <property type="entry name" value="EPITHELIAL MEMBRANE PROTEIN 1"/>
    <property type="match status" value="1"/>
</dbReference>
<protein>
    <recommendedName>
        <fullName evidence="8">Epithelial membrane protein 1</fullName>
    </recommendedName>
</protein>
<dbReference type="Ensembl" id="ENSEEET00000054130.1">
    <property type="protein sequence ID" value="ENSEEEP00000055722.1"/>
    <property type="gene ID" value="ENSEEEG00000027659.1"/>
</dbReference>
<feature type="transmembrane region" description="Helical" evidence="5">
    <location>
        <begin position="98"/>
        <end position="118"/>
    </location>
</feature>
<evidence type="ECO:0000313" key="6">
    <source>
        <dbReference type="Ensembl" id="ENSEEEP00000055722.1"/>
    </source>
</evidence>
<dbReference type="Gene3D" id="1.20.140.150">
    <property type="match status" value="1"/>
</dbReference>
<name>A0AAY5EH46_ELEEL</name>
<organism evidence="6 7">
    <name type="scientific">Electrophorus electricus</name>
    <name type="common">Electric eel</name>
    <name type="synonym">Gymnotus electricus</name>
    <dbReference type="NCBI Taxonomy" id="8005"/>
    <lineage>
        <taxon>Eukaryota</taxon>
        <taxon>Metazoa</taxon>
        <taxon>Chordata</taxon>
        <taxon>Craniata</taxon>
        <taxon>Vertebrata</taxon>
        <taxon>Euteleostomi</taxon>
        <taxon>Actinopterygii</taxon>
        <taxon>Neopterygii</taxon>
        <taxon>Teleostei</taxon>
        <taxon>Ostariophysi</taxon>
        <taxon>Gymnotiformes</taxon>
        <taxon>Gymnotoidei</taxon>
        <taxon>Gymnotidae</taxon>
        <taxon>Electrophorus</taxon>
    </lineage>
</organism>
<dbReference type="Pfam" id="PF00822">
    <property type="entry name" value="PMP22_Claudin"/>
    <property type="match status" value="1"/>
</dbReference>
<evidence type="ECO:0000256" key="4">
    <source>
        <dbReference type="ARBA" id="ARBA00023136"/>
    </source>
</evidence>
<dbReference type="Proteomes" id="UP000314983">
    <property type="component" value="Chromosome 4"/>
</dbReference>
<dbReference type="GO" id="GO:0005886">
    <property type="term" value="C:plasma membrane"/>
    <property type="evidence" value="ECO:0007669"/>
    <property type="project" value="TreeGrafter"/>
</dbReference>
<reference evidence="6" key="2">
    <citation type="submission" date="2025-08" db="UniProtKB">
        <authorList>
            <consortium name="Ensembl"/>
        </authorList>
    </citation>
    <scope>IDENTIFICATION</scope>
</reference>
<dbReference type="PANTHER" id="PTHR10671">
    <property type="entry name" value="EPITHELIAL MEMBRANE PROTEIN-RELATED"/>
    <property type="match status" value="1"/>
</dbReference>
<keyword evidence="2 5" id="KW-0812">Transmembrane</keyword>
<keyword evidence="7" id="KW-1185">Reference proteome</keyword>
<dbReference type="InterPro" id="IPR050579">
    <property type="entry name" value="PMP-22/EMP/MP20-like"/>
</dbReference>
<reference evidence="6 7" key="1">
    <citation type="submission" date="2020-05" db="EMBL/GenBank/DDBJ databases">
        <title>Electrophorus electricus (electric eel) genome, fEleEle1, primary haplotype.</title>
        <authorList>
            <person name="Myers G."/>
            <person name="Meyer A."/>
            <person name="Fedrigo O."/>
            <person name="Formenti G."/>
            <person name="Rhie A."/>
            <person name="Tracey A."/>
            <person name="Sims Y."/>
            <person name="Jarvis E.D."/>
        </authorList>
    </citation>
    <scope>NUCLEOTIDE SEQUENCE [LARGE SCALE GENOMIC DNA]</scope>
</reference>
<evidence type="ECO:0000256" key="5">
    <source>
        <dbReference type="SAM" id="Phobius"/>
    </source>
</evidence>
<dbReference type="AlphaFoldDB" id="A0AAY5EH46"/>
<evidence type="ECO:0000256" key="3">
    <source>
        <dbReference type="ARBA" id="ARBA00022989"/>
    </source>
</evidence>
<dbReference type="GeneTree" id="ENSGT00950000182696"/>
<keyword evidence="4 5" id="KW-0472">Membrane</keyword>
<keyword evidence="3 5" id="KW-1133">Transmembrane helix</keyword>
<feature type="transmembrane region" description="Helical" evidence="5">
    <location>
        <begin position="130"/>
        <end position="155"/>
    </location>
</feature>
<comment type="subcellular location">
    <subcellularLocation>
        <location evidence="1">Membrane</location>
        <topology evidence="1">Multi-pass membrane protein</topology>
    </subcellularLocation>
</comment>
<evidence type="ECO:0008006" key="8">
    <source>
        <dbReference type="Google" id="ProtNLM"/>
    </source>
</evidence>
<sequence>MFSTLVEILRVLRVEKSVGVRKLLGCVFVNGQFHTHTHTRIDTQHTCTHTHRGTVKTSHVDWYLQAVQASSILACVFSGLGLVVFMVQLFTLPKGKRFTFSGIFQLLACLCIMIAASIYTEIFHSNEGSSYGPCFIMAWMAFVLTFISCLIYFILRKKTT</sequence>
<evidence type="ECO:0000256" key="1">
    <source>
        <dbReference type="ARBA" id="ARBA00004141"/>
    </source>
</evidence>
<dbReference type="InterPro" id="IPR004031">
    <property type="entry name" value="PMP22/EMP/MP20/Claudin"/>
</dbReference>
<proteinExistence type="predicted"/>
<reference evidence="6" key="3">
    <citation type="submission" date="2025-09" db="UniProtKB">
        <authorList>
            <consortium name="Ensembl"/>
        </authorList>
    </citation>
    <scope>IDENTIFICATION</scope>
</reference>
<accession>A0AAY5EH46</accession>